<name>A0AAE0GEU7_9CHLO</name>
<evidence type="ECO:0000256" key="1">
    <source>
        <dbReference type="SAM" id="MobiDB-lite"/>
    </source>
</evidence>
<dbReference type="EMBL" id="LGRX02006317">
    <property type="protein sequence ID" value="KAK3276914.1"/>
    <property type="molecule type" value="Genomic_DNA"/>
</dbReference>
<organism evidence="2 3">
    <name type="scientific">Cymbomonas tetramitiformis</name>
    <dbReference type="NCBI Taxonomy" id="36881"/>
    <lineage>
        <taxon>Eukaryota</taxon>
        <taxon>Viridiplantae</taxon>
        <taxon>Chlorophyta</taxon>
        <taxon>Pyramimonadophyceae</taxon>
        <taxon>Pyramimonadales</taxon>
        <taxon>Pyramimonadaceae</taxon>
        <taxon>Cymbomonas</taxon>
    </lineage>
</organism>
<feature type="compositionally biased region" description="Basic and acidic residues" evidence="1">
    <location>
        <begin position="367"/>
        <end position="379"/>
    </location>
</feature>
<evidence type="ECO:0000313" key="2">
    <source>
        <dbReference type="EMBL" id="KAK3276914.1"/>
    </source>
</evidence>
<comment type="caution">
    <text evidence="2">The sequence shown here is derived from an EMBL/GenBank/DDBJ whole genome shotgun (WGS) entry which is preliminary data.</text>
</comment>
<evidence type="ECO:0000313" key="3">
    <source>
        <dbReference type="Proteomes" id="UP001190700"/>
    </source>
</evidence>
<feature type="compositionally biased region" description="Low complexity" evidence="1">
    <location>
        <begin position="333"/>
        <end position="346"/>
    </location>
</feature>
<proteinExistence type="predicted"/>
<reference evidence="2 3" key="1">
    <citation type="journal article" date="2015" name="Genome Biol. Evol.">
        <title>Comparative Genomics of a Bacterivorous Green Alga Reveals Evolutionary Causalities and Consequences of Phago-Mixotrophic Mode of Nutrition.</title>
        <authorList>
            <person name="Burns J.A."/>
            <person name="Paasch A."/>
            <person name="Narechania A."/>
            <person name="Kim E."/>
        </authorList>
    </citation>
    <scope>NUCLEOTIDE SEQUENCE [LARGE SCALE GENOMIC DNA]</scope>
    <source>
        <strain evidence="2 3">PLY_AMNH</strain>
    </source>
</reference>
<dbReference type="AlphaFoldDB" id="A0AAE0GEU7"/>
<keyword evidence="3" id="KW-1185">Reference proteome</keyword>
<sequence>MGDGGRAFDNGQRPEGVRGGEGRRSRYIKFWGELEQPSTDTWGFRLLPQINFGASNILVDRAPAQSSDVMVKHHFMIRRLGARRKKRVLVGRGPVEGVCKSDGWEPGGRSGCWLAQGSWRERKRRKRVPTVEHMLEQALKHEPTTEQFITTHILWNDVVRAVASNPNFMDVLEGFKRIGGVYTDFLPVSVTWEPPFQMYVSKPRRQMIDYVAEELRIWGMAISGVPSWWRPNLLDLMSSAMKDRPADEIVVDVGSSFGLASLTSAASSRAALSILPQEMHYPAFIRSMHINGPGFQKLAYAVPFATGEVCGKQSPLPVAQLVSAIISTGNPTAEAQSAGGQAAAAERNVGSAEHGASTAEHDEEYQEAGHHPDDKDSVKLEEPVQLISPMRRILSDQPGACIMGLLNQLPKRYKVGAVYLNGMNEETRHLQFDMMDWVLRAQPAVVALQWHFKMGKGAWISDMMSVGYNEMYYAGRLCHGEHSPSQVRAWDDEFFSFGGLNEQIRWCRFSKMGAHGTARFATIQSSGVHMIFFRDKIL</sequence>
<feature type="region of interest" description="Disordered" evidence="1">
    <location>
        <begin position="1"/>
        <end position="21"/>
    </location>
</feature>
<gene>
    <name evidence="2" type="ORF">CYMTET_15046</name>
</gene>
<accession>A0AAE0GEU7</accession>
<protein>
    <submittedName>
        <fullName evidence="2">Uncharacterized protein</fullName>
    </submittedName>
</protein>
<dbReference type="Proteomes" id="UP001190700">
    <property type="component" value="Unassembled WGS sequence"/>
</dbReference>
<feature type="region of interest" description="Disordered" evidence="1">
    <location>
        <begin position="332"/>
        <end position="379"/>
    </location>
</feature>